<dbReference type="Proteomes" id="UP001199424">
    <property type="component" value="Unassembled WGS sequence"/>
</dbReference>
<feature type="domain" description="IrrE N-terminal-like" evidence="2">
    <location>
        <begin position="186"/>
        <end position="258"/>
    </location>
</feature>
<evidence type="ECO:0000313" key="5">
    <source>
        <dbReference type="Proteomes" id="UP001199424"/>
    </source>
</evidence>
<evidence type="ECO:0000259" key="3">
    <source>
        <dbReference type="Pfam" id="PF08401"/>
    </source>
</evidence>
<name>A0AAE3AJB5_9FIRM</name>
<proteinExistence type="predicted"/>
<protein>
    <submittedName>
        <fullName evidence="4">ImmA/IrrE family metallo-endopeptidase</fullName>
    </submittedName>
</protein>
<dbReference type="Gene3D" id="1.10.10.2910">
    <property type="match status" value="1"/>
</dbReference>
<dbReference type="EMBL" id="JAJEQC010000005">
    <property type="protein sequence ID" value="MCC2136572.1"/>
    <property type="molecule type" value="Genomic_DNA"/>
</dbReference>
<dbReference type="InterPro" id="IPR010359">
    <property type="entry name" value="IrrE_HExxH"/>
</dbReference>
<feature type="region of interest" description="Disordered" evidence="1">
    <location>
        <begin position="333"/>
        <end position="363"/>
    </location>
</feature>
<accession>A0AAE3AJB5</accession>
<dbReference type="RefSeq" id="WP_308449034.1">
    <property type="nucleotide sequence ID" value="NZ_JAJEQC010000005.1"/>
</dbReference>
<dbReference type="GO" id="GO:0003697">
    <property type="term" value="F:single-stranded DNA binding"/>
    <property type="evidence" value="ECO:0007669"/>
    <property type="project" value="InterPro"/>
</dbReference>
<dbReference type="InterPro" id="IPR013610">
    <property type="entry name" value="ArdC_N"/>
</dbReference>
<comment type="caution">
    <text evidence="4">The sequence shown here is derived from an EMBL/GenBank/DDBJ whole genome shotgun (WGS) entry which is preliminary data.</text>
</comment>
<feature type="domain" description="N-terminal" evidence="3">
    <location>
        <begin position="12"/>
        <end position="119"/>
    </location>
</feature>
<dbReference type="AlphaFoldDB" id="A0AAE3AJB5"/>
<dbReference type="Pfam" id="PF06114">
    <property type="entry name" value="Peptidase_M78"/>
    <property type="match status" value="1"/>
</dbReference>
<gene>
    <name evidence="4" type="ORF">LKD31_06035</name>
</gene>
<evidence type="ECO:0000256" key="1">
    <source>
        <dbReference type="SAM" id="MobiDB-lite"/>
    </source>
</evidence>
<evidence type="ECO:0000313" key="4">
    <source>
        <dbReference type="EMBL" id="MCC2136572.1"/>
    </source>
</evidence>
<sequence>MPGYGKYRSPEEKEEFVKQLGADAKQRVIDLAENWEADAKDVAEFLIFSSRFPDYSVRNQMLIYKQNPYAMFTAGYNQFEKMGYTVQKGEKGMRIWVPHNITYYRGKESEPWKRLTKSTPKAVRDMIKAGMLETREELQFYRYGVVFDIAQTNCPAEDYPKLVGLGCADELHAAAFDIISEYSNRCGMPVRTIDLKSVALRGYYESETCNITINSRLADTQRLSTLLHEMAHGMLQHGMDTGKSRAQREFEADALSVMLESAMGLPITDTRKEHMSVEYKNYITELKTGKTDEEKAEINEQIDKVFKPIGDLYKRHAPQILAALRLSGIQPQPIKTAQAAPEQEEKTPEHIMDKPKRKMNRSL</sequence>
<organism evidence="4 5">
    <name type="scientific">Hominenteromicrobium mulieris</name>
    <dbReference type="NCBI Taxonomy" id="2885357"/>
    <lineage>
        <taxon>Bacteria</taxon>
        <taxon>Bacillati</taxon>
        <taxon>Bacillota</taxon>
        <taxon>Clostridia</taxon>
        <taxon>Eubacteriales</taxon>
        <taxon>Oscillospiraceae</taxon>
        <taxon>Hominenteromicrobium</taxon>
    </lineage>
</organism>
<keyword evidence="5" id="KW-1185">Reference proteome</keyword>
<evidence type="ECO:0000259" key="2">
    <source>
        <dbReference type="Pfam" id="PF06114"/>
    </source>
</evidence>
<reference evidence="4" key="1">
    <citation type="submission" date="2021-10" db="EMBL/GenBank/DDBJ databases">
        <title>Anaerobic single-cell dispensing facilitates the cultivation of human gut bacteria.</title>
        <authorList>
            <person name="Afrizal A."/>
        </authorList>
    </citation>
    <scope>NUCLEOTIDE SEQUENCE</scope>
    <source>
        <strain evidence="4">CLA-AA-H250</strain>
    </source>
</reference>
<dbReference type="Pfam" id="PF08401">
    <property type="entry name" value="ArdcN"/>
    <property type="match status" value="1"/>
</dbReference>
<feature type="compositionally biased region" description="Basic and acidic residues" evidence="1">
    <location>
        <begin position="343"/>
        <end position="354"/>
    </location>
</feature>